<dbReference type="EMBL" id="JACXVP010000005">
    <property type="protein sequence ID" value="KAG5605145.1"/>
    <property type="molecule type" value="Genomic_DNA"/>
</dbReference>
<accession>A0A9J5YX39</accession>
<dbReference type="AlphaFoldDB" id="A0A9J5YX39"/>
<proteinExistence type="predicted"/>
<name>A0A9J5YX39_SOLCO</name>
<reference evidence="1 2" key="1">
    <citation type="submission" date="2020-09" db="EMBL/GenBank/DDBJ databases">
        <title>De no assembly of potato wild relative species, Solanum commersonii.</title>
        <authorList>
            <person name="Cho K."/>
        </authorList>
    </citation>
    <scope>NUCLEOTIDE SEQUENCE [LARGE SCALE GENOMIC DNA]</scope>
    <source>
        <strain evidence="1">LZ3.2</strain>
        <tissue evidence="1">Leaf</tissue>
    </source>
</reference>
<sequence length="105" mass="12526">MPLIMPWWFRTRNKSIDQHFGETISDDGVENICYFWRIDESMQLFSTTTSDIDSPNAHQLTLSLVRKSPRNDLRLHDMRTLARLMGRFTKEEERVIYLLLHNAKE</sequence>
<organism evidence="1 2">
    <name type="scientific">Solanum commersonii</name>
    <name type="common">Commerson's wild potato</name>
    <name type="synonym">Commerson's nightshade</name>
    <dbReference type="NCBI Taxonomy" id="4109"/>
    <lineage>
        <taxon>Eukaryota</taxon>
        <taxon>Viridiplantae</taxon>
        <taxon>Streptophyta</taxon>
        <taxon>Embryophyta</taxon>
        <taxon>Tracheophyta</taxon>
        <taxon>Spermatophyta</taxon>
        <taxon>Magnoliopsida</taxon>
        <taxon>eudicotyledons</taxon>
        <taxon>Gunneridae</taxon>
        <taxon>Pentapetalae</taxon>
        <taxon>asterids</taxon>
        <taxon>lamiids</taxon>
        <taxon>Solanales</taxon>
        <taxon>Solanaceae</taxon>
        <taxon>Solanoideae</taxon>
        <taxon>Solaneae</taxon>
        <taxon>Solanum</taxon>
    </lineage>
</organism>
<gene>
    <name evidence="1" type="ORF">H5410_026637</name>
</gene>
<dbReference type="Proteomes" id="UP000824120">
    <property type="component" value="Chromosome 5"/>
</dbReference>
<evidence type="ECO:0000313" key="2">
    <source>
        <dbReference type="Proteomes" id="UP000824120"/>
    </source>
</evidence>
<protein>
    <submittedName>
        <fullName evidence="1">Uncharacterized protein</fullName>
    </submittedName>
</protein>
<comment type="caution">
    <text evidence="1">The sequence shown here is derived from an EMBL/GenBank/DDBJ whole genome shotgun (WGS) entry which is preliminary data.</text>
</comment>
<evidence type="ECO:0000313" key="1">
    <source>
        <dbReference type="EMBL" id="KAG5605145.1"/>
    </source>
</evidence>
<keyword evidence="2" id="KW-1185">Reference proteome</keyword>